<gene>
    <name evidence="2" type="ORF">SAMN06265368_0858</name>
</gene>
<evidence type="ECO:0008006" key="4">
    <source>
        <dbReference type="Google" id="ProtNLM"/>
    </source>
</evidence>
<proteinExistence type="predicted"/>
<evidence type="ECO:0000256" key="1">
    <source>
        <dbReference type="SAM" id="Phobius"/>
    </source>
</evidence>
<dbReference type="Pfam" id="PF19660">
    <property type="entry name" value="DUF6163"/>
    <property type="match status" value="1"/>
</dbReference>
<sequence length="141" mass="15810">MTALNLDSYSKHVWSENLPFWFITLARFGSLCLMVAGLFYWADLLGARGESGLIRGNWEQQSLRVILACSFLIAAVGLWLLTFWGVVVWGVTAIVEIAAIIRWDGFAIHPLPSVLLQIAGLLIMLLACLLVYYRASKKKHE</sequence>
<feature type="transmembrane region" description="Helical" evidence="1">
    <location>
        <begin position="114"/>
        <end position="133"/>
    </location>
</feature>
<dbReference type="RefSeq" id="WP_097152136.1">
    <property type="nucleotide sequence ID" value="NZ_OBEL01000001.1"/>
</dbReference>
<organism evidence="2 3">
    <name type="scientific">Cohaesibacter gelatinilyticus</name>
    <dbReference type="NCBI Taxonomy" id="372072"/>
    <lineage>
        <taxon>Bacteria</taxon>
        <taxon>Pseudomonadati</taxon>
        <taxon>Pseudomonadota</taxon>
        <taxon>Alphaproteobacteria</taxon>
        <taxon>Hyphomicrobiales</taxon>
        <taxon>Cohaesibacteraceae</taxon>
    </lineage>
</organism>
<keyword evidence="3" id="KW-1185">Reference proteome</keyword>
<evidence type="ECO:0000313" key="3">
    <source>
        <dbReference type="Proteomes" id="UP000219439"/>
    </source>
</evidence>
<dbReference type="Proteomes" id="UP000219439">
    <property type="component" value="Unassembled WGS sequence"/>
</dbReference>
<accession>A0A285ND11</accession>
<evidence type="ECO:0000313" key="2">
    <source>
        <dbReference type="EMBL" id="SNZ07340.1"/>
    </source>
</evidence>
<feature type="transmembrane region" description="Helical" evidence="1">
    <location>
        <begin position="63"/>
        <end position="94"/>
    </location>
</feature>
<keyword evidence="1" id="KW-1133">Transmembrane helix</keyword>
<feature type="transmembrane region" description="Helical" evidence="1">
    <location>
        <begin position="20"/>
        <end position="42"/>
    </location>
</feature>
<keyword evidence="1" id="KW-0812">Transmembrane</keyword>
<dbReference type="InterPro" id="IPR046161">
    <property type="entry name" value="DUF6163"/>
</dbReference>
<dbReference type="AlphaFoldDB" id="A0A285ND11"/>
<keyword evidence="1" id="KW-0472">Membrane</keyword>
<dbReference type="OrthoDB" id="7843623at2"/>
<dbReference type="EMBL" id="OBEL01000001">
    <property type="protein sequence ID" value="SNZ07340.1"/>
    <property type="molecule type" value="Genomic_DNA"/>
</dbReference>
<reference evidence="2 3" key="1">
    <citation type="submission" date="2017-09" db="EMBL/GenBank/DDBJ databases">
        <authorList>
            <person name="Ehlers B."/>
            <person name="Leendertz F.H."/>
        </authorList>
    </citation>
    <scope>NUCLEOTIDE SEQUENCE [LARGE SCALE GENOMIC DNA]</scope>
    <source>
        <strain evidence="2 3">DSM 18289</strain>
    </source>
</reference>
<protein>
    <recommendedName>
        <fullName evidence="4">Transmembrane protein</fullName>
    </recommendedName>
</protein>
<name>A0A285ND11_9HYPH</name>